<protein>
    <submittedName>
        <fullName evidence="2">Uncharacterized protein</fullName>
    </submittedName>
</protein>
<comment type="caution">
    <text evidence="2">The sequence shown here is derived from an EMBL/GenBank/DDBJ whole genome shotgun (WGS) entry which is preliminary data.</text>
</comment>
<evidence type="ECO:0000313" key="3">
    <source>
        <dbReference type="Proteomes" id="UP000784294"/>
    </source>
</evidence>
<proteinExistence type="predicted"/>
<evidence type="ECO:0000313" key="2">
    <source>
        <dbReference type="EMBL" id="VEL35625.1"/>
    </source>
</evidence>
<feature type="compositionally biased region" description="Basic and acidic residues" evidence="1">
    <location>
        <begin position="194"/>
        <end position="205"/>
    </location>
</feature>
<dbReference type="EMBL" id="CAAALY010250270">
    <property type="protein sequence ID" value="VEL35625.1"/>
    <property type="molecule type" value="Genomic_DNA"/>
</dbReference>
<organism evidence="2 3">
    <name type="scientific">Protopolystoma xenopodis</name>
    <dbReference type="NCBI Taxonomy" id="117903"/>
    <lineage>
        <taxon>Eukaryota</taxon>
        <taxon>Metazoa</taxon>
        <taxon>Spiralia</taxon>
        <taxon>Lophotrochozoa</taxon>
        <taxon>Platyhelminthes</taxon>
        <taxon>Monogenea</taxon>
        <taxon>Polyopisthocotylea</taxon>
        <taxon>Polystomatidea</taxon>
        <taxon>Polystomatidae</taxon>
        <taxon>Protopolystoma</taxon>
    </lineage>
</organism>
<gene>
    <name evidence="2" type="ORF">PXEA_LOCUS29065</name>
</gene>
<accession>A0A3S5C4W8</accession>
<reference evidence="2" key="1">
    <citation type="submission" date="2018-11" db="EMBL/GenBank/DDBJ databases">
        <authorList>
            <consortium name="Pathogen Informatics"/>
        </authorList>
    </citation>
    <scope>NUCLEOTIDE SEQUENCE</scope>
</reference>
<name>A0A3S5C4W8_9PLAT</name>
<dbReference type="AlphaFoldDB" id="A0A3S5C4W8"/>
<dbReference type="Proteomes" id="UP000784294">
    <property type="component" value="Unassembled WGS sequence"/>
</dbReference>
<sequence length="260" mass="29584">MCLCLYVCAGSQAGSRSTDQARRPLFGQELLRLLPMLLPMLAANWTTETIAGWAIVLSSRASYPACGTSLRPITQPALRGSLTDCGSERFPRALSPDDRLRGHGQTGRAIPPQMVPVLHRFCEWADLNGPGIMTIRSRETEKAGIYEKKEETTKSIGWKRRRREDIETHRPTTSQRGCDPSLRANMNRAKSDRHRQTCRREDRRTGNRLADRRHLLIIDLHLETQGLANSDCPMRLDVPLLLLRLFVDRQKRTMNKSLRC</sequence>
<feature type="region of interest" description="Disordered" evidence="1">
    <location>
        <begin position="165"/>
        <end position="205"/>
    </location>
</feature>
<keyword evidence="3" id="KW-1185">Reference proteome</keyword>
<evidence type="ECO:0000256" key="1">
    <source>
        <dbReference type="SAM" id="MobiDB-lite"/>
    </source>
</evidence>